<feature type="domain" description="DUF6798" evidence="2">
    <location>
        <begin position="448"/>
        <end position="505"/>
    </location>
</feature>
<protein>
    <recommendedName>
        <fullName evidence="2">DUF6798 domain-containing protein</fullName>
    </recommendedName>
</protein>
<dbReference type="Pfam" id="PF20604">
    <property type="entry name" value="DUF6798"/>
    <property type="match status" value="1"/>
</dbReference>
<feature type="transmembrane region" description="Helical" evidence="1">
    <location>
        <begin position="279"/>
        <end position="301"/>
    </location>
</feature>
<evidence type="ECO:0000313" key="4">
    <source>
        <dbReference type="Proteomes" id="UP000019678"/>
    </source>
</evidence>
<organism evidence="3 4">
    <name type="scientific">Chondromyces apiculatus DSM 436</name>
    <dbReference type="NCBI Taxonomy" id="1192034"/>
    <lineage>
        <taxon>Bacteria</taxon>
        <taxon>Pseudomonadati</taxon>
        <taxon>Myxococcota</taxon>
        <taxon>Polyangia</taxon>
        <taxon>Polyangiales</taxon>
        <taxon>Polyangiaceae</taxon>
        <taxon>Chondromyces</taxon>
    </lineage>
</organism>
<proteinExistence type="predicted"/>
<reference evidence="3 4" key="1">
    <citation type="submission" date="2013-05" db="EMBL/GenBank/DDBJ databases">
        <title>Genome assembly of Chondromyces apiculatus DSM 436.</title>
        <authorList>
            <person name="Sharma G."/>
            <person name="Khatri I."/>
            <person name="Kaur C."/>
            <person name="Mayilraj S."/>
            <person name="Subramanian S."/>
        </authorList>
    </citation>
    <scope>NUCLEOTIDE SEQUENCE [LARGE SCALE GENOMIC DNA]</scope>
    <source>
        <strain evidence="3 4">DSM 436</strain>
    </source>
</reference>
<feature type="transmembrane region" description="Helical" evidence="1">
    <location>
        <begin position="313"/>
        <end position="333"/>
    </location>
</feature>
<feature type="transmembrane region" description="Helical" evidence="1">
    <location>
        <begin position="208"/>
        <end position="227"/>
    </location>
</feature>
<accession>A0A017SZU8</accession>
<feature type="transmembrane region" description="Helical" evidence="1">
    <location>
        <begin position="166"/>
        <end position="188"/>
    </location>
</feature>
<feature type="transmembrane region" description="Helical" evidence="1">
    <location>
        <begin position="345"/>
        <end position="362"/>
    </location>
</feature>
<dbReference type="AlphaFoldDB" id="A0A017SZU8"/>
<feature type="transmembrane region" description="Helical" evidence="1">
    <location>
        <begin position="406"/>
        <end position="425"/>
    </location>
</feature>
<dbReference type="Proteomes" id="UP000019678">
    <property type="component" value="Unassembled WGS sequence"/>
</dbReference>
<sequence>MISAFEIALATVASLCFGVSFGHTYGVDNQVVYLLGSLRLLDGSILQRDWFATQTTHYHPTFKYLGAALIALDRQGRAVAIAQTLTITGGILCVYALLRALCGARRALPAFLLLLAIASITRTSAPGSTYVFDWILQPSTLGSVGLLGAAAFFARGRWLASGLCAAGGGLFHMNYLVLLIMALGVAHLALGREGLVGRLLLQLVPPSLVLFLFLPMLLGATSSPAAAEAQRITFEIRSPHHYEPSTFESGFQGSVAWMLLGGAGTLCIATRYAPAARRLAAFIGGLSLVIWAGIVMSTLVHVPKVTHLFTWRIGPHANLLLQAVACAGAVTVLTDPRSARKAPTLALMLALGGAGVIGMLYGNRDATALPQVVLGATVAAAVVAFASDAMRTLGTGTWNARLGRALRQVATPVLLLGALAVFVSATREQLAKYEDRSNVPEGIRKHEADLCQWMREKSPKEARFLTPPDLETIRYWGQRAIVVDWKSNPGLPDEVLEWFRRLKDVTGRPKFSSRKDLAGYDDMDAARLAKLSAQYDVDYAVIRARKERALDGYPVVFSNGHYAVLDVRGKR</sequence>
<evidence type="ECO:0000313" key="3">
    <source>
        <dbReference type="EMBL" id="EYF02105.1"/>
    </source>
</evidence>
<feature type="transmembrane region" description="Helical" evidence="1">
    <location>
        <begin position="78"/>
        <end position="98"/>
    </location>
</feature>
<feature type="transmembrane region" description="Helical" evidence="1">
    <location>
        <begin position="134"/>
        <end position="154"/>
    </location>
</feature>
<feature type="transmembrane region" description="Helical" evidence="1">
    <location>
        <begin position="110"/>
        <end position="128"/>
    </location>
</feature>
<dbReference type="InterPro" id="IPR046477">
    <property type="entry name" value="DUF6798"/>
</dbReference>
<dbReference type="STRING" id="1192034.CAP_7445"/>
<keyword evidence="1" id="KW-1133">Transmembrane helix</keyword>
<evidence type="ECO:0000259" key="2">
    <source>
        <dbReference type="Pfam" id="PF20604"/>
    </source>
</evidence>
<keyword evidence="4" id="KW-1185">Reference proteome</keyword>
<keyword evidence="1" id="KW-0812">Transmembrane</keyword>
<comment type="caution">
    <text evidence="3">The sequence shown here is derived from an EMBL/GenBank/DDBJ whole genome shotgun (WGS) entry which is preliminary data.</text>
</comment>
<dbReference type="EMBL" id="ASRX01000066">
    <property type="protein sequence ID" value="EYF02105.1"/>
    <property type="molecule type" value="Genomic_DNA"/>
</dbReference>
<gene>
    <name evidence="3" type="ORF">CAP_7445</name>
</gene>
<feature type="transmembrane region" description="Helical" evidence="1">
    <location>
        <begin position="368"/>
        <end position="386"/>
    </location>
</feature>
<keyword evidence="1" id="KW-0472">Membrane</keyword>
<name>A0A017SZU8_9BACT</name>
<evidence type="ECO:0000256" key="1">
    <source>
        <dbReference type="SAM" id="Phobius"/>
    </source>
</evidence>